<evidence type="ECO:0000313" key="2">
    <source>
        <dbReference type="Proteomes" id="UP000298284"/>
    </source>
</evidence>
<name>A0A4Z0MG08_9BACT</name>
<keyword evidence="2" id="KW-1185">Reference proteome</keyword>
<gene>
    <name evidence="1" type="ORF">EU557_19135</name>
</gene>
<sequence length="276" mass="31691">MNKFNIEIENLIKKMNSIEFNNSSAITLACPVPYFGNIHNAKIATVGINPSNLEFLDNNNIELGRWNRRFPTLTSLGLSSWANANERHFDLIEESCTNYFKSNPYDMWFKKLDHIISGSNYSYYFPLENACHLDLIPYATKQKWSELSNAQRNYLIHISGDIIRSMINKSSVTHLILNGKTVINLFSQMFNIELTELPMVNWSLPRKTTDNVKGISYVGILRTTNKDLTNRDIIVLGYNHNIQSSFGVTSQVQKEIRNWVSHNVITGYEAERQVAC</sequence>
<dbReference type="EMBL" id="SRKZ01000006">
    <property type="protein sequence ID" value="TGD78228.1"/>
    <property type="molecule type" value="Genomic_DNA"/>
</dbReference>
<dbReference type="AlphaFoldDB" id="A0A4Z0MG08"/>
<dbReference type="OrthoDB" id="6870466at2"/>
<reference evidence="1 2" key="1">
    <citation type="submission" date="2019-04" db="EMBL/GenBank/DDBJ databases">
        <authorList>
            <person name="Feng G."/>
            <person name="Zhang J."/>
            <person name="Zhu H."/>
        </authorList>
    </citation>
    <scope>NUCLEOTIDE SEQUENCE [LARGE SCALE GENOMIC DNA]</scope>
    <source>
        <strain evidence="1 2">JCM 19491</strain>
    </source>
</reference>
<dbReference type="Proteomes" id="UP000298284">
    <property type="component" value="Unassembled WGS sequence"/>
</dbReference>
<protein>
    <submittedName>
        <fullName evidence="1">Uncharacterized protein</fullName>
    </submittedName>
</protein>
<evidence type="ECO:0000313" key="1">
    <source>
        <dbReference type="EMBL" id="TGD78228.1"/>
    </source>
</evidence>
<proteinExistence type="predicted"/>
<organism evidence="1 2">
    <name type="scientific">Hymenobacter wooponensis</name>
    <dbReference type="NCBI Taxonomy" id="1525360"/>
    <lineage>
        <taxon>Bacteria</taxon>
        <taxon>Pseudomonadati</taxon>
        <taxon>Bacteroidota</taxon>
        <taxon>Cytophagia</taxon>
        <taxon>Cytophagales</taxon>
        <taxon>Hymenobacteraceae</taxon>
        <taxon>Hymenobacter</taxon>
    </lineage>
</organism>
<dbReference type="RefSeq" id="WP_135532093.1">
    <property type="nucleotide sequence ID" value="NZ_SRKZ01000006.1"/>
</dbReference>
<accession>A0A4Z0MG08</accession>
<dbReference type="PROSITE" id="PS51257">
    <property type="entry name" value="PROKAR_LIPOPROTEIN"/>
    <property type="match status" value="1"/>
</dbReference>
<comment type="caution">
    <text evidence="1">The sequence shown here is derived from an EMBL/GenBank/DDBJ whole genome shotgun (WGS) entry which is preliminary data.</text>
</comment>